<proteinExistence type="predicted"/>
<dbReference type="Gene3D" id="3.60.15.10">
    <property type="entry name" value="Ribonuclease Z/Hydroxyacylglutathione hydrolase-like"/>
    <property type="match status" value="1"/>
</dbReference>
<dbReference type="RefSeq" id="WP_275422049.1">
    <property type="nucleotide sequence ID" value="NZ_CP106877.1"/>
</dbReference>
<gene>
    <name evidence="2" type="ORF">OE105_06995</name>
</gene>
<dbReference type="Proteomes" id="UP001164726">
    <property type="component" value="Chromosome"/>
</dbReference>
<dbReference type="SUPFAM" id="SSF56281">
    <property type="entry name" value="Metallo-hydrolase/oxidoreductase"/>
    <property type="match status" value="1"/>
</dbReference>
<evidence type="ECO:0000313" key="2">
    <source>
        <dbReference type="EMBL" id="WAA13838.1"/>
    </source>
</evidence>
<dbReference type="InterPro" id="IPR001279">
    <property type="entry name" value="Metallo-B-lactamas"/>
</dbReference>
<sequence>MAEWIGDVSKITLPTPFPVGDVNVYLIKGEMLTLIDAGVKTQEAWEKFLNELQSLQLQPSDIEQVVLTHHHPDHIGFLDHLKNIPVFGHRNAERWLIRDQSFLQEYRSFYLRMFHELAVPKKLEKVLKKSEAILEFGAQRKLAYDLKEGMEIPGLPGWFVVETLGHAQSHISLYNEKRGVMIGGDHLLATISSNPILEPPIIPGTDRPKPQLQYNDSLKKIKEFSIHTLYTGHGKEIFNVSELVSYRLLRQHERAMKVKEMLDKKALTGFEICSRLFPKACESELNLAISETVGQLDYLTSLGEIVTAIDYDGTIRYTVA</sequence>
<dbReference type="PANTHER" id="PTHR42951:SF21">
    <property type="entry name" value="METALLO-HYDROLASE YQJP-RELATED"/>
    <property type="match status" value="1"/>
</dbReference>
<keyword evidence="3" id="KW-1185">Reference proteome</keyword>
<dbReference type="InterPro" id="IPR050855">
    <property type="entry name" value="NDM-1-like"/>
</dbReference>
<reference evidence="2" key="1">
    <citation type="submission" date="2022-09" db="EMBL/GenBank/DDBJ databases">
        <title>Complete Genomes of Fervidibacillus albus and Fervidibacillus halotolerans isolated from tidal flat sediments.</title>
        <authorList>
            <person name="Kwon K.K."/>
            <person name="Yang S.-H."/>
            <person name="Park M.J."/>
            <person name="Oh H.-M."/>
        </authorList>
    </citation>
    <scope>NUCLEOTIDE SEQUENCE</scope>
    <source>
        <strain evidence="2">MEBiC13594</strain>
    </source>
</reference>
<dbReference type="Pfam" id="PF00753">
    <property type="entry name" value="Lactamase_B"/>
    <property type="match status" value="1"/>
</dbReference>
<evidence type="ECO:0000313" key="3">
    <source>
        <dbReference type="Proteomes" id="UP001164726"/>
    </source>
</evidence>
<accession>A0A9E8M1K3</accession>
<organism evidence="2 3">
    <name type="scientific">Fervidibacillus halotolerans</name>
    <dbReference type="NCBI Taxonomy" id="2980027"/>
    <lineage>
        <taxon>Bacteria</taxon>
        <taxon>Bacillati</taxon>
        <taxon>Bacillota</taxon>
        <taxon>Bacilli</taxon>
        <taxon>Bacillales</taxon>
        <taxon>Bacillaceae</taxon>
        <taxon>Fervidibacillus</taxon>
    </lineage>
</organism>
<evidence type="ECO:0000259" key="1">
    <source>
        <dbReference type="SMART" id="SM00849"/>
    </source>
</evidence>
<protein>
    <submittedName>
        <fullName evidence="2">MBL fold metallo-hydrolase</fullName>
    </submittedName>
</protein>
<dbReference type="KEGG" id="fhl:OE105_06995"/>
<dbReference type="PANTHER" id="PTHR42951">
    <property type="entry name" value="METALLO-BETA-LACTAMASE DOMAIN-CONTAINING"/>
    <property type="match status" value="1"/>
</dbReference>
<name>A0A9E8M1K3_9BACI</name>
<feature type="domain" description="Metallo-beta-lactamase" evidence="1">
    <location>
        <begin position="21"/>
        <end position="233"/>
    </location>
</feature>
<dbReference type="EMBL" id="CP106877">
    <property type="protein sequence ID" value="WAA13838.1"/>
    <property type="molecule type" value="Genomic_DNA"/>
</dbReference>
<dbReference type="AlphaFoldDB" id="A0A9E8M1K3"/>
<dbReference type="InterPro" id="IPR036866">
    <property type="entry name" value="RibonucZ/Hydroxyglut_hydro"/>
</dbReference>
<dbReference type="SMART" id="SM00849">
    <property type="entry name" value="Lactamase_B"/>
    <property type="match status" value="1"/>
</dbReference>